<evidence type="ECO:0000256" key="8">
    <source>
        <dbReference type="ARBA" id="ARBA00023242"/>
    </source>
</evidence>
<keyword evidence="11" id="KW-0694">RNA-binding</keyword>
<dbReference type="PROSITE" id="PS50102">
    <property type="entry name" value="RRM"/>
    <property type="match status" value="1"/>
</dbReference>
<feature type="compositionally biased region" description="Basic residues" evidence="13">
    <location>
        <begin position="216"/>
        <end position="230"/>
    </location>
</feature>
<dbReference type="Proteomes" id="UP001604277">
    <property type="component" value="Unassembled WGS sequence"/>
</dbReference>
<evidence type="ECO:0000256" key="4">
    <source>
        <dbReference type="ARBA" id="ARBA00022728"/>
    </source>
</evidence>
<gene>
    <name evidence="16" type="ORF">Fot_04469</name>
</gene>
<evidence type="ECO:0000256" key="7">
    <source>
        <dbReference type="ARBA" id="ARBA00023187"/>
    </source>
</evidence>
<dbReference type="GO" id="GO:0008270">
    <property type="term" value="F:zinc ion binding"/>
    <property type="evidence" value="ECO:0007669"/>
    <property type="project" value="UniProtKB-KW"/>
</dbReference>
<dbReference type="SUPFAM" id="SSF54928">
    <property type="entry name" value="RNA-binding domain, RBD"/>
    <property type="match status" value="1"/>
</dbReference>
<feature type="coiled-coil region" evidence="12">
    <location>
        <begin position="7"/>
        <end position="66"/>
    </location>
</feature>
<feature type="domain" description="RRM" evidence="14">
    <location>
        <begin position="73"/>
        <end position="144"/>
    </location>
</feature>
<evidence type="ECO:0000256" key="12">
    <source>
        <dbReference type="SAM" id="Coils"/>
    </source>
</evidence>
<evidence type="ECO:0000256" key="10">
    <source>
        <dbReference type="PROSITE-ProRule" id="PRU00047"/>
    </source>
</evidence>
<keyword evidence="6" id="KW-0862">Zinc</keyword>
<dbReference type="InterPro" id="IPR036875">
    <property type="entry name" value="Znf_CCHC_sf"/>
</dbReference>
<evidence type="ECO:0000256" key="13">
    <source>
        <dbReference type="SAM" id="MobiDB-lite"/>
    </source>
</evidence>
<comment type="subcellular location">
    <subcellularLocation>
        <location evidence="1">Nucleus</location>
    </subcellularLocation>
</comment>
<dbReference type="CDD" id="cd12373">
    <property type="entry name" value="RRM_SRSF3_like"/>
    <property type="match status" value="1"/>
</dbReference>
<dbReference type="SMART" id="SM00360">
    <property type="entry name" value="RRM"/>
    <property type="match status" value="1"/>
</dbReference>
<evidence type="ECO:0000256" key="6">
    <source>
        <dbReference type="ARBA" id="ARBA00022833"/>
    </source>
</evidence>
<evidence type="ECO:0000259" key="14">
    <source>
        <dbReference type="PROSITE" id="PS50102"/>
    </source>
</evidence>
<evidence type="ECO:0000256" key="1">
    <source>
        <dbReference type="ARBA" id="ARBA00004123"/>
    </source>
</evidence>
<keyword evidence="2" id="KW-0507">mRNA processing</keyword>
<keyword evidence="7" id="KW-0508">mRNA splicing</keyword>
<comment type="similarity">
    <text evidence="9">Belongs to the splicing factor SR family. RSZ subfamily.</text>
</comment>
<organism evidence="16 17">
    <name type="scientific">Forsythia ovata</name>
    <dbReference type="NCBI Taxonomy" id="205694"/>
    <lineage>
        <taxon>Eukaryota</taxon>
        <taxon>Viridiplantae</taxon>
        <taxon>Streptophyta</taxon>
        <taxon>Embryophyta</taxon>
        <taxon>Tracheophyta</taxon>
        <taxon>Spermatophyta</taxon>
        <taxon>Magnoliopsida</taxon>
        <taxon>eudicotyledons</taxon>
        <taxon>Gunneridae</taxon>
        <taxon>Pentapetalae</taxon>
        <taxon>asterids</taxon>
        <taxon>lamiids</taxon>
        <taxon>Lamiales</taxon>
        <taxon>Oleaceae</taxon>
        <taxon>Forsythieae</taxon>
        <taxon>Forsythia</taxon>
    </lineage>
</organism>
<evidence type="ECO:0000256" key="2">
    <source>
        <dbReference type="ARBA" id="ARBA00022664"/>
    </source>
</evidence>
<evidence type="ECO:0000313" key="16">
    <source>
        <dbReference type="EMBL" id="KAL2559730.1"/>
    </source>
</evidence>
<evidence type="ECO:0000256" key="5">
    <source>
        <dbReference type="ARBA" id="ARBA00022771"/>
    </source>
</evidence>
<proteinExistence type="inferred from homology"/>
<protein>
    <submittedName>
        <fullName evidence="16">Serine/arginine-rich splicing factor RSZ22</fullName>
    </submittedName>
</protein>
<dbReference type="PANTHER" id="PTHR23147">
    <property type="entry name" value="SERINE/ARGININE RICH SPLICING FACTOR"/>
    <property type="match status" value="1"/>
</dbReference>
<dbReference type="InterPro" id="IPR000504">
    <property type="entry name" value="RRM_dom"/>
</dbReference>
<keyword evidence="12" id="KW-0175">Coiled coil</keyword>
<keyword evidence="3" id="KW-0479">Metal-binding</keyword>
<dbReference type="Gene3D" id="4.10.60.10">
    <property type="entry name" value="Zinc finger, CCHC-type"/>
    <property type="match status" value="1"/>
</dbReference>
<keyword evidence="5 10" id="KW-0863">Zinc-finger</keyword>
<feature type="region of interest" description="Disordered" evidence="13">
    <location>
        <begin position="185"/>
        <end position="252"/>
    </location>
</feature>
<evidence type="ECO:0000256" key="9">
    <source>
        <dbReference type="ARBA" id="ARBA00061011"/>
    </source>
</evidence>
<name>A0ABD1XGP0_9LAMI</name>
<keyword evidence="8" id="KW-0539">Nucleus</keyword>
<sequence length="252" mass="28983">MDLQAKLEKLSQDLKETKLLNSQYLEDHASRFSQDDQIDIIRSEVEMETTKTIIHLQEEIDRLQSELHINTMSRVYVGNLDPRVSERDLEDEFRIYGVLRSVWVARRPPGYAFIDFDDRRDALDAIRTLDGKNGWHVELSHNSKGGGGSRGGRGRGRGGGDDMNCYECGEPGHFARECRLRIGSRGLGSGRRRSPSPRHRRSPSYGRRSYSPYGRRYPRKRSLSPRRGRSYSRSPVYSRGRRDSPYANGARH</sequence>
<dbReference type="FunFam" id="3.30.70.330:FF:000214">
    <property type="entry name" value="Serine/arginine-rich splicing factor 7"/>
    <property type="match status" value="1"/>
</dbReference>
<evidence type="ECO:0000313" key="17">
    <source>
        <dbReference type="Proteomes" id="UP001604277"/>
    </source>
</evidence>
<dbReference type="AlphaFoldDB" id="A0ABD1XGP0"/>
<dbReference type="InterPro" id="IPR012677">
    <property type="entry name" value="Nucleotide-bd_a/b_plait_sf"/>
</dbReference>
<evidence type="ECO:0000259" key="15">
    <source>
        <dbReference type="PROSITE" id="PS50158"/>
    </source>
</evidence>
<dbReference type="EMBL" id="JBFOLJ010000001">
    <property type="protein sequence ID" value="KAL2559730.1"/>
    <property type="molecule type" value="Genomic_DNA"/>
</dbReference>
<accession>A0ABD1XGP0</accession>
<feature type="region of interest" description="Disordered" evidence="13">
    <location>
        <begin position="136"/>
        <end position="157"/>
    </location>
</feature>
<dbReference type="InterPro" id="IPR050907">
    <property type="entry name" value="SRSF"/>
</dbReference>
<dbReference type="SMART" id="SM00343">
    <property type="entry name" value="ZnF_C2HC"/>
    <property type="match status" value="1"/>
</dbReference>
<dbReference type="InterPro" id="IPR035979">
    <property type="entry name" value="RBD_domain_sf"/>
</dbReference>
<dbReference type="GO" id="GO:0000398">
    <property type="term" value="P:mRNA splicing, via spliceosome"/>
    <property type="evidence" value="ECO:0007669"/>
    <property type="project" value="UniProtKB-ARBA"/>
</dbReference>
<reference evidence="17" key="1">
    <citation type="submission" date="2024-07" db="EMBL/GenBank/DDBJ databases">
        <title>Two chromosome-level genome assemblies of Korean endemic species Abeliophyllum distichum and Forsythia ovata (Oleaceae).</title>
        <authorList>
            <person name="Jang H."/>
        </authorList>
    </citation>
    <scope>NUCLEOTIDE SEQUENCE [LARGE SCALE GENOMIC DNA]</scope>
</reference>
<keyword evidence="4" id="KW-0747">Spliceosome</keyword>
<evidence type="ECO:0000256" key="3">
    <source>
        <dbReference type="ARBA" id="ARBA00022723"/>
    </source>
</evidence>
<dbReference type="Gene3D" id="3.30.70.330">
    <property type="match status" value="1"/>
</dbReference>
<dbReference type="GO" id="GO:0005681">
    <property type="term" value="C:spliceosomal complex"/>
    <property type="evidence" value="ECO:0007669"/>
    <property type="project" value="UniProtKB-KW"/>
</dbReference>
<keyword evidence="17" id="KW-1185">Reference proteome</keyword>
<dbReference type="Pfam" id="PF00076">
    <property type="entry name" value="RRM_1"/>
    <property type="match status" value="1"/>
</dbReference>
<feature type="compositionally biased region" description="Basic residues" evidence="13">
    <location>
        <begin position="190"/>
        <end position="202"/>
    </location>
</feature>
<dbReference type="GO" id="GO:0016607">
    <property type="term" value="C:nuclear speck"/>
    <property type="evidence" value="ECO:0007669"/>
    <property type="project" value="UniProtKB-ARBA"/>
</dbReference>
<feature type="domain" description="CCHC-type" evidence="15">
    <location>
        <begin position="165"/>
        <end position="179"/>
    </location>
</feature>
<dbReference type="GO" id="GO:0003723">
    <property type="term" value="F:RNA binding"/>
    <property type="evidence" value="ECO:0007669"/>
    <property type="project" value="UniProtKB-UniRule"/>
</dbReference>
<dbReference type="PROSITE" id="PS50158">
    <property type="entry name" value="ZF_CCHC"/>
    <property type="match status" value="1"/>
</dbReference>
<evidence type="ECO:0000256" key="11">
    <source>
        <dbReference type="PROSITE-ProRule" id="PRU00176"/>
    </source>
</evidence>
<feature type="compositionally biased region" description="Low complexity" evidence="13">
    <location>
        <begin position="203"/>
        <end position="215"/>
    </location>
</feature>
<dbReference type="Pfam" id="PF00098">
    <property type="entry name" value="zf-CCHC"/>
    <property type="match status" value="1"/>
</dbReference>
<comment type="caution">
    <text evidence="16">The sequence shown here is derived from an EMBL/GenBank/DDBJ whole genome shotgun (WGS) entry which is preliminary data.</text>
</comment>
<dbReference type="InterPro" id="IPR001878">
    <property type="entry name" value="Znf_CCHC"/>
</dbReference>
<dbReference type="SUPFAM" id="SSF57756">
    <property type="entry name" value="Retrovirus zinc finger-like domains"/>
    <property type="match status" value="1"/>
</dbReference>